<dbReference type="PANTHER" id="PTHR43977">
    <property type="entry name" value="STRUCTURAL MAINTENANCE OF CHROMOSOMES PROTEIN 3"/>
    <property type="match status" value="1"/>
</dbReference>
<organism evidence="15 16">
    <name type="scientific">Periplaneta americana</name>
    <name type="common">American cockroach</name>
    <name type="synonym">Blatta americana</name>
    <dbReference type="NCBI Taxonomy" id="6978"/>
    <lineage>
        <taxon>Eukaryota</taxon>
        <taxon>Metazoa</taxon>
        <taxon>Ecdysozoa</taxon>
        <taxon>Arthropoda</taxon>
        <taxon>Hexapoda</taxon>
        <taxon>Insecta</taxon>
        <taxon>Pterygota</taxon>
        <taxon>Neoptera</taxon>
        <taxon>Polyneoptera</taxon>
        <taxon>Dictyoptera</taxon>
        <taxon>Blattodea</taxon>
        <taxon>Blattoidea</taxon>
        <taxon>Blattidae</taxon>
        <taxon>Blattinae</taxon>
        <taxon>Periplaneta</taxon>
    </lineage>
</organism>
<dbReference type="Gene3D" id="3.30.70.1620">
    <property type="match status" value="1"/>
</dbReference>
<comment type="caution">
    <text evidence="15">The sequence shown here is derived from an EMBL/GenBank/DDBJ whole genome shotgun (WGS) entry which is preliminary data.</text>
</comment>
<dbReference type="EMBL" id="JAJSOF020000023">
    <property type="protein sequence ID" value="KAJ4435376.1"/>
    <property type="molecule type" value="Genomic_DNA"/>
</dbReference>
<dbReference type="PIRSF" id="PIRSF005719">
    <property type="entry name" value="SMC"/>
    <property type="match status" value="1"/>
</dbReference>
<dbReference type="SMART" id="SM00968">
    <property type="entry name" value="SMC_hinge"/>
    <property type="match status" value="1"/>
</dbReference>
<dbReference type="InterPro" id="IPR027120">
    <property type="entry name" value="Smc2_ABC"/>
</dbReference>
<evidence type="ECO:0000313" key="16">
    <source>
        <dbReference type="Proteomes" id="UP001148838"/>
    </source>
</evidence>
<keyword evidence="6" id="KW-0067">ATP-binding</keyword>
<keyword evidence="16" id="KW-1185">Reference proteome</keyword>
<dbReference type="Pfam" id="PF06470">
    <property type="entry name" value="SMC_hinge"/>
    <property type="match status" value="1"/>
</dbReference>
<gene>
    <name evidence="15" type="ORF">ANN_17990</name>
</gene>
<proteinExistence type="inferred from homology"/>
<protein>
    <recommendedName>
        <fullName evidence="11">Structural maintenance of chromosomes protein</fullName>
    </recommendedName>
</protein>
<reference evidence="15 16" key="1">
    <citation type="journal article" date="2022" name="Allergy">
        <title>Genome assembly and annotation of Periplaneta americana reveal a comprehensive cockroach allergen profile.</title>
        <authorList>
            <person name="Wang L."/>
            <person name="Xiong Q."/>
            <person name="Saelim N."/>
            <person name="Wang L."/>
            <person name="Nong W."/>
            <person name="Wan A.T."/>
            <person name="Shi M."/>
            <person name="Liu X."/>
            <person name="Cao Q."/>
            <person name="Hui J.H.L."/>
            <person name="Sookrung N."/>
            <person name="Leung T.F."/>
            <person name="Tungtrongchitr A."/>
            <person name="Tsui S.K.W."/>
        </authorList>
    </citation>
    <scope>NUCLEOTIDE SEQUENCE [LARGE SCALE GENOMIC DNA]</scope>
    <source>
        <strain evidence="15">PWHHKU_190912</strain>
    </source>
</reference>
<feature type="coiled-coil region" evidence="12">
    <location>
        <begin position="693"/>
        <end position="946"/>
    </location>
</feature>
<keyword evidence="10" id="KW-0131">Cell cycle</keyword>
<comment type="similarity">
    <text evidence="2">Belongs to the SMC family. SMC2 subfamily.</text>
</comment>
<dbReference type="InterPro" id="IPR003395">
    <property type="entry name" value="RecF/RecN/SMC_N"/>
</dbReference>
<feature type="region of interest" description="Disordered" evidence="13">
    <location>
        <begin position="236"/>
        <end position="265"/>
    </location>
</feature>
<dbReference type="InterPro" id="IPR010935">
    <property type="entry name" value="SMC_hinge"/>
</dbReference>
<evidence type="ECO:0000256" key="12">
    <source>
        <dbReference type="SAM" id="Coils"/>
    </source>
</evidence>
<evidence type="ECO:0000256" key="6">
    <source>
        <dbReference type="ARBA" id="ARBA00022840"/>
    </source>
</evidence>
<comment type="subcellular location">
    <subcellularLocation>
        <location evidence="1 11">Nucleus</location>
    </subcellularLocation>
</comment>
<keyword evidence="9 11" id="KW-0539">Nucleus</keyword>
<feature type="coiled-coil region" evidence="12">
    <location>
        <begin position="399"/>
        <end position="499"/>
    </location>
</feature>
<evidence type="ECO:0000256" key="11">
    <source>
        <dbReference type="PIRNR" id="PIRNR005719"/>
    </source>
</evidence>
<dbReference type="CDD" id="cd03273">
    <property type="entry name" value="ABC_SMC2_euk"/>
    <property type="match status" value="1"/>
</dbReference>
<dbReference type="Proteomes" id="UP001148838">
    <property type="component" value="Unassembled WGS sequence"/>
</dbReference>
<dbReference type="InterPro" id="IPR024704">
    <property type="entry name" value="SMC"/>
</dbReference>
<keyword evidence="5" id="KW-0498">Mitosis</keyword>
<evidence type="ECO:0000256" key="4">
    <source>
        <dbReference type="ARBA" id="ARBA00022741"/>
    </source>
</evidence>
<dbReference type="InterPro" id="IPR036277">
    <property type="entry name" value="SMC_hinge_sf"/>
</dbReference>
<evidence type="ECO:0000259" key="14">
    <source>
        <dbReference type="SMART" id="SM00968"/>
    </source>
</evidence>
<sequence length="1191" mass="134607">MYLKSIIIDGFKSYGHRTEINGFDREFNAITGLNGSGKSNILDAICFVLGITNLVQVRAGSLQELIYKGGQAGITKASVTLTFDNRNTSQSPLGYEQHEEITVTRQIVTGGKNKYLINGSNVQNNRVKDLFCSVQLNVNNPHFLIMQGRITKVLNMKPPEVSFCILFLLLKVINEEISPKLQKLQDERSQYLEYQKVQRELEHLNRLYVAWQYFSAQETSGKTKEKLDSVRQKIQETKQKMKDGEEETKELDKRTGELIEKKTSEGGSKLEALEAELKKKEKADAQVTALQKANQSNVISEEKKKKQLEKSLREDEASLAAKEAELQKVQGLFQKLKDTDKMDAEALAAAQRKFQAVSAGLVTDGEGGDATLQDQLMDMNELFYQFIFLSSIQLYDFVLAAAKQEVAEAQTNVKQSQMQLQHCQKELKEKAQEMGQTATDYQKDKKNLEKMEKELDAMKNKLNSMNYQDGHIEQLKDERRQLGSEIRNLKDRVDTFEARYPHLTFRYRDPEPHFNRSSVMGMVCKVFKMRDETTATALEIAGGGKVSGVEFVLLFNVITDTEVTAKKLLQKGQLQRRTTLIPLNKISGRNLDPATVKLAQSLVGPENVKPALSLIEYDPAIHPVMCWVFGQTFICKDMDTAKRVTFHERIMRKCVTLDGDVFDPSGTLSGGARAKGTALLLQLGDANKAQDVLSDREQRIASIDNEIRNLTNVAEGYKQLKQKVELMTHEVELVRQKLQQTTHHRHQEEVDALKATIAELQEKVKHCKEVEIAGNKKAKEIETKLKDAKSFREKALKAAEDEMKALKEKSEESREQWKQREQEFETLNLEIKELKTSIETGHTQLKAAEEAIVQLKEESVTLEKEVVEAKASMTDSSVFIHEAVQKMQAEVKAQKGTVNSLNKELQQIAHRKEKIIKDNGDAEIEIKKLEHEVSKIQSESKECQSKISALEGKYGWISDEKQYFGTPGGSYDFKEHNPSEVGKRLSKLQEKKDKLGRNINTRAMNLLGKEEEQYNDLMRKKRIVEADKAKIVAVIKELDLKKKEALRKAWEQVNKDFGSIFSTLLPGAQGCLRPPEGMDVLDGLEVKVGFGGIWKESLGELSGGQRSLVALSLILAMLLFKPAPIYILDEVDAALDLSHTQNIGNMLKSHFKHSQFIIVSLKDGMFNNANVLFRTKFVDGMSTVSRTVQTT</sequence>
<evidence type="ECO:0000256" key="10">
    <source>
        <dbReference type="ARBA" id="ARBA00023306"/>
    </source>
</evidence>
<evidence type="ECO:0000256" key="2">
    <source>
        <dbReference type="ARBA" id="ARBA00005231"/>
    </source>
</evidence>
<name>A0ABQ8SNN1_PERAM</name>
<keyword evidence="8" id="KW-0226">DNA condensation</keyword>
<evidence type="ECO:0000256" key="7">
    <source>
        <dbReference type="ARBA" id="ARBA00023054"/>
    </source>
</evidence>
<evidence type="ECO:0000256" key="3">
    <source>
        <dbReference type="ARBA" id="ARBA00022618"/>
    </source>
</evidence>
<evidence type="ECO:0000256" key="5">
    <source>
        <dbReference type="ARBA" id="ARBA00022776"/>
    </source>
</evidence>
<dbReference type="SUPFAM" id="SSF52540">
    <property type="entry name" value="P-loop containing nucleoside triphosphate hydrolases"/>
    <property type="match status" value="1"/>
</dbReference>
<evidence type="ECO:0000256" key="13">
    <source>
        <dbReference type="SAM" id="MobiDB-lite"/>
    </source>
</evidence>
<feature type="domain" description="SMC hinge" evidence="14">
    <location>
        <begin position="517"/>
        <end position="645"/>
    </location>
</feature>
<feature type="compositionally biased region" description="Basic and acidic residues" evidence="13">
    <location>
        <begin position="250"/>
        <end position="264"/>
    </location>
</feature>
<dbReference type="Gene3D" id="1.10.287.1490">
    <property type="match status" value="2"/>
</dbReference>
<keyword evidence="7 12" id="KW-0175">Coiled coil</keyword>
<dbReference type="Pfam" id="PF02463">
    <property type="entry name" value="SMC_N"/>
    <property type="match status" value="1"/>
</dbReference>
<dbReference type="Gene3D" id="1.20.1060.20">
    <property type="match status" value="1"/>
</dbReference>
<dbReference type="InterPro" id="IPR027417">
    <property type="entry name" value="P-loop_NTPase"/>
</dbReference>
<evidence type="ECO:0000256" key="9">
    <source>
        <dbReference type="ARBA" id="ARBA00023242"/>
    </source>
</evidence>
<evidence type="ECO:0000313" key="15">
    <source>
        <dbReference type="EMBL" id="KAJ4435376.1"/>
    </source>
</evidence>
<accession>A0ABQ8SNN1</accession>
<dbReference type="SUPFAM" id="SSF75553">
    <property type="entry name" value="Smc hinge domain"/>
    <property type="match status" value="1"/>
</dbReference>
<keyword evidence="4" id="KW-0547">Nucleotide-binding</keyword>
<evidence type="ECO:0000256" key="1">
    <source>
        <dbReference type="ARBA" id="ARBA00004123"/>
    </source>
</evidence>
<dbReference type="Gene3D" id="3.40.50.300">
    <property type="entry name" value="P-loop containing nucleotide triphosphate hydrolases"/>
    <property type="match status" value="2"/>
</dbReference>
<keyword evidence="3" id="KW-0132">Cell division</keyword>
<evidence type="ECO:0000256" key="8">
    <source>
        <dbReference type="ARBA" id="ARBA00023067"/>
    </source>
</evidence>